<feature type="transmembrane region" description="Helical" evidence="1">
    <location>
        <begin position="47"/>
        <end position="69"/>
    </location>
</feature>
<evidence type="ECO:0000256" key="1">
    <source>
        <dbReference type="SAM" id="Phobius"/>
    </source>
</evidence>
<dbReference type="Proteomes" id="UP000235861">
    <property type="component" value="Unassembled WGS sequence"/>
</dbReference>
<keyword evidence="1" id="KW-0472">Membrane</keyword>
<keyword evidence="1" id="KW-0812">Transmembrane</keyword>
<proteinExistence type="predicted"/>
<keyword evidence="1" id="KW-1133">Transmembrane helix</keyword>
<sequence length="145" mass="16210">MNALMEMSLGWLFVSAFTSATLLPGSSEVLLAAMTGKGEWSMASLLFWATLGNTLGSMTTWWLGWLATFKKKPEDFQSRGEQKALGWLKQHGHWCLLLAWTPVLGDGLCLLAGWLRLSFWRSLILIGLGKLLRYALIFLLASQIF</sequence>
<dbReference type="EMBL" id="PGGC01000059">
    <property type="protein sequence ID" value="PJG59564.1"/>
    <property type="molecule type" value="Genomic_DNA"/>
</dbReference>
<feature type="domain" description="VTT" evidence="2">
    <location>
        <begin position="41"/>
        <end position="140"/>
    </location>
</feature>
<dbReference type="InterPro" id="IPR032816">
    <property type="entry name" value="VTT_dom"/>
</dbReference>
<feature type="transmembrane region" description="Helical" evidence="1">
    <location>
        <begin position="120"/>
        <end position="141"/>
    </location>
</feature>
<name>A0A2H9U6F6_9GAMM</name>
<dbReference type="PANTHER" id="PTHR42709:SF4">
    <property type="entry name" value="INNER MEMBRANE PROTEIN YQAA"/>
    <property type="match status" value="1"/>
</dbReference>
<dbReference type="PANTHER" id="PTHR42709">
    <property type="entry name" value="ALKALINE PHOSPHATASE LIKE PROTEIN"/>
    <property type="match status" value="1"/>
</dbReference>
<dbReference type="Pfam" id="PF09335">
    <property type="entry name" value="VTT_dom"/>
    <property type="match status" value="1"/>
</dbReference>
<organism evidence="3 4">
    <name type="scientific">Aeromonas cavernicola</name>
    <dbReference type="NCBI Taxonomy" id="1006623"/>
    <lineage>
        <taxon>Bacteria</taxon>
        <taxon>Pseudomonadati</taxon>
        <taxon>Pseudomonadota</taxon>
        <taxon>Gammaproteobacteria</taxon>
        <taxon>Aeromonadales</taxon>
        <taxon>Aeromonadaceae</taxon>
        <taxon>Aeromonas</taxon>
    </lineage>
</organism>
<dbReference type="GO" id="GO:0005886">
    <property type="term" value="C:plasma membrane"/>
    <property type="evidence" value="ECO:0007669"/>
    <property type="project" value="UniProtKB-ARBA"/>
</dbReference>
<keyword evidence="4" id="KW-1185">Reference proteome</keyword>
<reference evidence="3 4" key="1">
    <citation type="submission" date="2017-11" db="EMBL/GenBank/DDBJ databases">
        <title>Draft genome sequence of environmental isolate Aeromonas cavernicola sp. nov. MDC 2508.</title>
        <authorList>
            <person name="Colston S.M."/>
            <person name="Navarro A."/>
            <person name="Martinez-Murcia A.J."/>
            <person name="Graf J."/>
        </authorList>
    </citation>
    <scope>NUCLEOTIDE SEQUENCE [LARGE SCALE GENOMIC DNA]</scope>
    <source>
        <strain evidence="3 4">MDC 2508</strain>
    </source>
</reference>
<feature type="transmembrane region" description="Helical" evidence="1">
    <location>
        <begin position="94"/>
        <end position="114"/>
    </location>
</feature>
<dbReference type="AlphaFoldDB" id="A0A2H9U6F6"/>
<gene>
    <name evidence="3" type="ORF">CUC53_06435</name>
</gene>
<evidence type="ECO:0000259" key="2">
    <source>
        <dbReference type="Pfam" id="PF09335"/>
    </source>
</evidence>
<comment type="caution">
    <text evidence="3">The sequence shown here is derived from an EMBL/GenBank/DDBJ whole genome shotgun (WGS) entry which is preliminary data.</text>
</comment>
<dbReference type="InterPro" id="IPR051311">
    <property type="entry name" value="DedA_domain"/>
</dbReference>
<dbReference type="OrthoDB" id="9814483at2"/>
<evidence type="ECO:0000313" key="4">
    <source>
        <dbReference type="Proteomes" id="UP000235861"/>
    </source>
</evidence>
<accession>A0A2H9U6F6</accession>
<protein>
    <recommendedName>
        <fullName evidence="2">VTT domain-containing protein</fullName>
    </recommendedName>
</protein>
<evidence type="ECO:0000313" key="3">
    <source>
        <dbReference type="EMBL" id="PJG59564.1"/>
    </source>
</evidence>
<dbReference type="RefSeq" id="WP_100293389.1">
    <property type="nucleotide sequence ID" value="NZ_PGGC01000059.1"/>
</dbReference>